<dbReference type="Proteomes" id="UP000198984">
    <property type="component" value="Unassembled WGS sequence"/>
</dbReference>
<reference evidence="2 3" key="1">
    <citation type="submission" date="2016-10" db="EMBL/GenBank/DDBJ databases">
        <authorList>
            <person name="de Groot N.N."/>
        </authorList>
    </citation>
    <scope>NUCLEOTIDE SEQUENCE [LARGE SCALE GENOMIC DNA]</scope>
    <source>
        <strain evidence="2 3">DSM 21039</strain>
    </source>
</reference>
<keyword evidence="3" id="KW-1185">Reference proteome</keyword>
<feature type="transmembrane region" description="Helical" evidence="1">
    <location>
        <begin position="206"/>
        <end position="230"/>
    </location>
</feature>
<dbReference type="STRING" id="573321.SAMN04488505_108159"/>
<keyword evidence="1" id="KW-0472">Membrane</keyword>
<name>A0A1H8E0W4_9BACT</name>
<proteinExistence type="predicted"/>
<accession>A0A1H8E0W4</accession>
<evidence type="ECO:0000256" key="1">
    <source>
        <dbReference type="SAM" id="Phobius"/>
    </source>
</evidence>
<organism evidence="2 3">
    <name type="scientific">Chitinophaga rupis</name>
    <dbReference type="NCBI Taxonomy" id="573321"/>
    <lineage>
        <taxon>Bacteria</taxon>
        <taxon>Pseudomonadati</taxon>
        <taxon>Bacteroidota</taxon>
        <taxon>Chitinophagia</taxon>
        <taxon>Chitinophagales</taxon>
        <taxon>Chitinophagaceae</taxon>
        <taxon>Chitinophaga</taxon>
    </lineage>
</organism>
<gene>
    <name evidence="2" type="ORF">SAMN04488505_108159</name>
</gene>
<evidence type="ECO:0000313" key="2">
    <source>
        <dbReference type="EMBL" id="SEN13221.1"/>
    </source>
</evidence>
<sequence>MLTYLLKAPQAVAAKILQWAVRSWFAVFFAGQLIFASYIILLYWWSAALGRLERWNAATPHLYVKGAPLHNSVFALHIGIAALISLLGPLQLLPAIRRYAPRFHRVSGRFYIFFAFAIGIDGILLAWRKGAVGGTTDHFIISINAVIILVCAYYTIRYAIKRQLAIHNRWAVHLVLAMSGVWLFRVFLMLWLVINQGPVGFDPDTFTGPFLTTLAIAVYIFPQVIVWWYFQAKEAGTAWPKWMFSIALLCITLGMLVGVFAATMGMWLPRMKW</sequence>
<evidence type="ECO:0000313" key="3">
    <source>
        <dbReference type="Proteomes" id="UP000198984"/>
    </source>
</evidence>
<feature type="transmembrane region" description="Helical" evidence="1">
    <location>
        <begin position="24"/>
        <end position="45"/>
    </location>
</feature>
<keyword evidence="1" id="KW-0812">Transmembrane</keyword>
<feature type="transmembrane region" description="Helical" evidence="1">
    <location>
        <begin position="74"/>
        <end position="96"/>
    </location>
</feature>
<feature type="transmembrane region" description="Helical" evidence="1">
    <location>
        <begin position="139"/>
        <end position="160"/>
    </location>
</feature>
<dbReference type="InterPro" id="IPR018750">
    <property type="entry name" value="DUF2306_membrane"/>
</dbReference>
<feature type="transmembrane region" description="Helical" evidence="1">
    <location>
        <begin position="172"/>
        <end position="194"/>
    </location>
</feature>
<feature type="transmembrane region" description="Helical" evidence="1">
    <location>
        <begin position="108"/>
        <end position="127"/>
    </location>
</feature>
<feature type="transmembrane region" description="Helical" evidence="1">
    <location>
        <begin position="242"/>
        <end position="268"/>
    </location>
</feature>
<protein>
    <submittedName>
        <fullName evidence="2">Predicted membrane protein</fullName>
    </submittedName>
</protein>
<dbReference type="Pfam" id="PF10067">
    <property type="entry name" value="DUF2306"/>
    <property type="match status" value="1"/>
</dbReference>
<dbReference type="EMBL" id="FOBB01000008">
    <property type="protein sequence ID" value="SEN13221.1"/>
    <property type="molecule type" value="Genomic_DNA"/>
</dbReference>
<dbReference type="AlphaFoldDB" id="A0A1H8E0W4"/>
<dbReference type="OrthoDB" id="6385003at2"/>
<keyword evidence="1" id="KW-1133">Transmembrane helix</keyword>